<feature type="binding site" evidence="4">
    <location>
        <position position="90"/>
    </location>
    <ligand>
        <name>Mg(2+)</name>
        <dbReference type="ChEBI" id="CHEBI:18420"/>
        <label>2</label>
    </ligand>
</feature>
<accession>A0A2N7S6G8</accession>
<dbReference type="RefSeq" id="WP_102598190.1">
    <property type="nucleotide sequence ID" value="NZ_JABUYH010000027.1"/>
</dbReference>
<keyword evidence="2" id="KW-0378">Hydrolase</keyword>
<organism evidence="5 6">
    <name type="scientific">Glutamicibacter arilaitensis</name>
    <dbReference type="NCBI Taxonomy" id="256701"/>
    <lineage>
        <taxon>Bacteria</taxon>
        <taxon>Bacillati</taxon>
        <taxon>Actinomycetota</taxon>
        <taxon>Actinomycetes</taxon>
        <taxon>Micrococcales</taxon>
        <taxon>Micrococcaceae</taxon>
        <taxon>Glutamicibacter</taxon>
    </lineage>
</organism>
<dbReference type="Gene3D" id="3.30.540.10">
    <property type="entry name" value="Fructose-1,6-Bisphosphatase, subunit A, domain 1"/>
    <property type="match status" value="1"/>
</dbReference>
<dbReference type="GO" id="GO:0007165">
    <property type="term" value="P:signal transduction"/>
    <property type="evidence" value="ECO:0007669"/>
    <property type="project" value="TreeGrafter"/>
</dbReference>
<dbReference type="Proteomes" id="UP000235739">
    <property type="component" value="Unassembled WGS sequence"/>
</dbReference>
<dbReference type="AlphaFoldDB" id="A0A2N7S6G8"/>
<dbReference type="Gene3D" id="3.40.190.80">
    <property type="match status" value="1"/>
</dbReference>
<evidence type="ECO:0000313" key="5">
    <source>
        <dbReference type="EMBL" id="PMQ21724.1"/>
    </source>
</evidence>
<feature type="binding site" evidence="4">
    <location>
        <position position="92"/>
    </location>
    <ligand>
        <name>Mg(2+)</name>
        <dbReference type="ChEBI" id="CHEBI:18420"/>
        <label>1</label>
        <note>catalytic</note>
    </ligand>
</feature>
<reference evidence="5 6" key="1">
    <citation type="journal article" date="2017" name="Elife">
        <title>Extensive horizontal gene transfer in cheese-associated bacteria.</title>
        <authorList>
            <person name="Bonham K.S."/>
            <person name="Wolfe B.E."/>
            <person name="Dutton R.J."/>
        </authorList>
    </citation>
    <scope>NUCLEOTIDE SEQUENCE [LARGE SCALE GENOMIC DNA]</scope>
    <source>
        <strain evidence="5 6">JB182</strain>
    </source>
</reference>
<evidence type="ECO:0000313" key="6">
    <source>
        <dbReference type="Proteomes" id="UP000235739"/>
    </source>
</evidence>
<dbReference type="SUPFAM" id="SSF56655">
    <property type="entry name" value="Carbohydrate phosphatase"/>
    <property type="match status" value="1"/>
</dbReference>
<keyword evidence="3 4" id="KW-0460">Magnesium</keyword>
<evidence type="ECO:0000256" key="4">
    <source>
        <dbReference type="PIRSR" id="PIRSR600760-2"/>
    </source>
</evidence>
<dbReference type="InterPro" id="IPR020583">
    <property type="entry name" value="Inositol_monoP_metal-BS"/>
</dbReference>
<sequence>MERAVTHDPLVLVARRAAAAGAEVLGRRDESQFNLTDKSAAGDWVTDFDRASEEAIRATILTSRPNDELTGEEYPSAKPANPSGFRWSIDPLDGTTNFVRNIAYYCSSVGVCQRNADGSETWVAAGIVAPALQVEYFAGKGLGAWKQDLRTGKLTQLTGPAESEAKILATGFGYDAQRRQFQANVLGQMLEDYVNVRRLGSAALDLCLVAEGSLDAYAEYGTQEYDWAAGALIAEEAGCLVGRPSTNPGWQYTGLVDPAKLTEPEA</sequence>
<dbReference type="PRINTS" id="PR00377">
    <property type="entry name" value="IMPHPHTASES"/>
</dbReference>
<evidence type="ECO:0000256" key="3">
    <source>
        <dbReference type="ARBA" id="ARBA00022842"/>
    </source>
</evidence>
<dbReference type="GO" id="GO:0046872">
    <property type="term" value="F:metal ion binding"/>
    <property type="evidence" value="ECO:0007669"/>
    <property type="project" value="UniProtKB-KW"/>
</dbReference>
<dbReference type="GO" id="GO:0008934">
    <property type="term" value="F:inositol monophosphate 1-phosphatase activity"/>
    <property type="evidence" value="ECO:0007669"/>
    <property type="project" value="TreeGrafter"/>
</dbReference>
<gene>
    <name evidence="5" type="ORF">CIK84_09405</name>
</gene>
<comment type="cofactor">
    <cofactor evidence="4">
        <name>Mg(2+)</name>
        <dbReference type="ChEBI" id="CHEBI:18420"/>
    </cofactor>
</comment>
<dbReference type="GO" id="GO:0006020">
    <property type="term" value="P:inositol metabolic process"/>
    <property type="evidence" value="ECO:0007669"/>
    <property type="project" value="TreeGrafter"/>
</dbReference>
<feature type="binding site" evidence="4">
    <location>
        <position position="226"/>
    </location>
    <ligand>
        <name>Mg(2+)</name>
        <dbReference type="ChEBI" id="CHEBI:18420"/>
        <label>1</label>
        <note>catalytic</note>
    </ligand>
</feature>
<keyword evidence="1 4" id="KW-0479">Metal-binding</keyword>
<evidence type="ECO:0000256" key="2">
    <source>
        <dbReference type="ARBA" id="ARBA00022801"/>
    </source>
</evidence>
<dbReference type="PANTHER" id="PTHR20854:SF4">
    <property type="entry name" value="INOSITOL-1-MONOPHOSPHATASE-RELATED"/>
    <property type="match status" value="1"/>
</dbReference>
<dbReference type="EMBL" id="PNQX01000001">
    <property type="protein sequence ID" value="PMQ21724.1"/>
    <property type="molecule type" value="Genomic_DNA"/>
</dbReference>
<feature type="binding site" evidence="4">
    <location>
        <position position="72"/>
    </location>
    <ligand>
        <name>Mg(2+)</name>
        <dbReference type="ChEBI" id="CHEBI:18420"/>
        <label>1</label>
        <note>catalytic</note>
    </ligand>
</feature>
<dbReference type="InterPro" id="IPR000760">
    <property type="entry name" value="Inositol_monophosphatase-like"/>
</dbReference>
<dbReference type="PROSITE" id="PS00629">
    <property type="entry name" value="IMP_1"/>
    <property type="match status" value="1"/>
</dbReference>
<protein>
    <submittedName>
        <fullName evidence="5">Inositol monophosphatase</fullName>
    </submittedName>
</protein>
<feature type="binding site" evidence="4">
    <location>
        <position position="93"/>
    </location>
    <ligand>
        <name>Mg(2+)</name>
        <dbReference type="ChEBI" id="CHEBI:18420"/>
        <label>2</label>
    </ligand>
</feature>
<evidence type="ECO:0000256" key="1">
    <source>
        <dbReference type="ARBA" id="ARBA00022723"/>
    </source>
</evidence>
<comment type="caution">
    <text evidence="5">The sequence shown here is derived from an EMBL/GenBank/DDBJ whole genome shotgun (WGS) entry which is preliminary data.</text>
</comment>
<proteinExistence type="predicted"/>
<name>A0A2N7S6G8_9MICC</name>
<dbReference type="PANTHER" id="PTHR20854">
    <property type="entry name" value="INOSITOL MONOPHOSPHATASE"/>
    <property type="match status" value="1"/>
</dbReference>
<dbReference type="Pfam" id="PF00459">
    <property type="entry name" value="Inositol_P"/>
    <property type="match status" value="1"/>
</dbReference>